<dbReference type="Gene3D" id="1.25.40.10">
    <property type="entry name" value="Tetratricopeptide repeat domain"/>
    <property type="match status" value="2"/>
</dbReference>
<dbReference type="Pfam" id="PF13181">
    <property type="entry name" value="TPR_8"/>
    <property type="match status" value="2"/>
</dbReference>
<protein>
    <submittedName>
        <fullName evidence="2">Uncharacterized protein</fullName>
    </submittedName>
</protein>
<comment type="caution">
    <text evidence="2">The sequence shown here is derived from an EMBL/GenBank/DDBJ whole genome shotgun (WGS) entry which is preliminary data.</text>
</comment>
<feature type="repeat" description="TPR" evidence="1">
    <location>
        <begin position="691"/>
        <end position="724"/>
    </location>
</feature>
<sequence>MTTTQQTEPPKLILDGIGVDSDPYFVLWFDTNTEKFKQETLDKTKMCRIYDYLHIFSQSEALEQFINKAHEKKLFLMTSVDIGRLLLPNLHFYHQLYAVYLYDQTTLSTNQEWMQTYYKVRGIYNDENELLIILSKHLRVYIQLSHSELLTPIFSHLSSEKSTHSITMSGAMWKSSINFPLFLDSMLTIPRNDGDKKRFVDECKFYYRNDKTILNAVNEFDRNYVAEHAIWWYTRDSFLYRILNKAFRQQIEDIICLMHFFIVDLCKQLKHEFAIQSRENFSVLYRGQLILKDEIEKLYRERHSIDIIIINSFCSATDDRDMALIFSGAGCYSSTNDIQSVLLEITVDQMESEKPFAKIRHLSSNSDEDETLFTAGSRFQVSDITYSIEEQVWIVKLRHEHIFDIVSTHYHHYNLLKARSIDVSLIKLNFFLQKMAITNNCNSPLSNLRNVNQVIDNTFNRLLDILNCLPPESYFKSDYDSLYPTDFQLKIILKKLTCNYQSSPYAFENSFGRLLLYDALGISLILIGETAEALHWLNEAAELQLNMNFIDDEASFIRSFNTACIHRKMGNYVAAWNLCKNMLKRDPQPFDIYAQIAQDDVRFIDQSAQDLPEYIDEIIEGYRRISWDDENAVNYLEKIVSILMTYRPNNKYGIRVTYEAIVKEYEKQMNYCSAIEWSKKLVQINKENEAIHTYLEIGRFYGELNEFQTAFEYLEKSLDLCVKIDNEGTSNKNRIICNQYFADMYLKKGNFDESIEWIEKALIQLIKTRKNTIMPWHLSTIDRQIDKLREKILQISCQQVTPKTMEKVNDLLSLITTSYMKHSVT</sequence>
<dbReference type="SMART" id="SM00028">
    <property type="entry name" value="TPR"/>
    <property type="match status" value="4"/>
</dbReference>
<dbReference type="AlphaFoldDB" id="A0A815L063"/>
<keyword evidence="1" id="KW-0802">TPR repeat</keyword>
<dbReference type="SUPFAM" id="SSF56399">
    <property type="entry name" value="ADP-ribosylation"/>
    <property type="match status" value="1"/>
</dbReference>
<dbReference type="PROSITE" id="PS50005">
    <property type="entry name" value="TPR"/>
    <property type="match status" value="1"/>
</dbReference>
<organism evidence="2 3">
    <name type="scientific">Adineta ricciae</name>
    <name type="common">Rotifer</name>
    <dbReference type="NCBI Taxonomy" id="249248"/>
    <lineage>
        <taxon>Eukaryota</taxon>
        <taxon>Metazoa</taxon>
        <taxon>Spiralia</taxon>
        <taxon>Gnathifera</taxon>
        <taxon>Rotifera</taxon>
        <taxon>Eurotatoria</taxon>
        <taxon>Bdelloidea</taxon>
        <taxon>Adinetida</taxon>
        <taxon>Adinetidae</taxon>
        <taxon>Adineta</taxon>
    </lineage>
</organism>
<accession>A0A815L063</accession>
<reference evidence="2" key="1">
    <citation type="submission" date="2021-02" db="EMBL/GenBank/DDBJ databases">
        <authorList>
            <person name="Nowell W R."/>
        </authorList>
    </citation>
    <scope>NUCLEOTIDE SEQUENCE</scope>
</reference>
<dbReference type="InterPro" id="IPR019734">
    <property type="entry name" value="TPR_rpt"/>
</dbReference>
<dbReference type="Gene3D" id="3.90.176.10">
    <property type="entry name" value="Toxin ADP-ribosyltransferase, Chain A, domain 1"/>
    <property type="match status" value="1"/>
</dbReference>
<evidence type="ECO:0000313" key="2">
    <source>
        <dbReference type="EMBL" id="CAF1403385.1"/>
    </source>
</evidence>
<gene>
    <name evidence="2" type="ORF">EDS130_LOCUS36173</name>
</gene>
<dbReference type="Proteomes" id="UP000663852">
    <property type="component" value="Unassembled WGS sequence"/>
</dbReference>
<evidence type="ECO:0000256" key="1">
    <source>
        <dbReference type="PROSITE-ProRule" id="PRU00339"/>
    </source>
</evidence>
<proteinExistence type="predicted"/>
<dbReference type="EMBL" id="CAJNOJ010000331">
    <property type="protein sequence ID" value="CAF1403385.1"/>
    <property type="molecule type" value="Genomic_DNA"/>
</dbReference>
<name>A0A815L063_ADIRI</name>
<evidence type="ECO:0000313" key="3">
    <source>
        <dbReference type="Proteomes" id="UP000663852"/>
    </source>
</evidence>
<dbReference type="SUPFAM" id="SSF81901">
    <property type="entry name" value="HCP-like"/>
    <property type="match status" value="1"/>
</dbReference>
<dbReference type="InterPro" id="IPR011990">
    <property type="entry name" value="TPR-like_helical_dom_sf"/>
</dbReference>